<dbReference type="Gene3D" id="1.10.1170.10">
    <property type="entry name" value="Inhibitor Of Apoptosis Protein (2mihbC-IAP-1), Chain A"/>
    <property type="match status" value="1"/>
</dbReference>
<dbReference type="Proteomes" id="UP001159363">
    <property type="component" value="Chromosome X"/>
</dbReference>
<gene>
    <name evidence="1" type="ORF">PR048_012581</name>
</gene>
<dbReference type="SUPFAM" id="SSF57924">
    <property type="entry name" value="Inhibitor of apoptosis (IAP) repeat"/>
    <property type="match status" value="1"/>
</dbReference>
<keyword evidence="2" id="KW-1185">Reference proteome</keyword>
<accession>A0ABQ9HQ19</accession>
<organism evidence="1 2">
    <name type="scientific">Dryococelus australis</name>
    <dbReference type="NCBI Taxonomy" id="614101"/>
    <lineage>
        <taxon>Eukaryota</taxon>
        <taxon>Metazoa</taxon>
        <taxon>Ecdysozoa</taxon>
        <taxon>Arthropoda</taxon>
        <taxon>Hexapoda</taxon>
        <taxon>Insecta</taxon>
        <taxon>Pterygota</taxon>
        <taxon>Neoptera</taxon>
        <taxon>Polyneoptera</taxon>
        <taxon>Phasmatodea</taxon>
        <taxon>Verophasmatodea</taxon>
        <taxon>Anareolatae</taxon>
        <taxon>Phasmatidae</taxon>
        <taxon>Eurycanthinae</taxon>
        <taxon>Dryococelus</taxon>
    </lineage>
</organism>
<dbReference type="Pfam" id="PF00653">
    <property type="entry name" value="BIR"/>
    <property type="match status" value="1"/>
</dbReference>
<evidence type="ECO:0000313" key="1">
    <source>
        <dbReference type="EMBL" id="KAJ8886370.1"/>
    </source>
</evidence>
<dbReference type="SMART" id="SM00238">
    <property type="entry name" value="BIR"/>
    <property type="match status" value="1"/>
</dbReference>
<name>A0ABQ9HQ19_9NEOP</name>
<evidence type="ECO:0000313" key="2">
    <source>
        <dbReference type="Proteomes" id="UP001159363"/>
    </source>
</evidence>
<reference evidence="1 2" key="1">
    <citation type="submission" date="2023-02" db="EMBL/GenBank/DDBJ databases">
        <title>LHISI_Scaffold_Assembly.</title>
        <authorList>
            <person name="Stuart O.P."/>
            <person name="Cleave R."/>
            <person name="Magrath M.J.L."/>
            <person name="Mikheyev A.S."/>
        </authorList>
    </citation>
    <scope>NUCLEOTIDE SEQUENCE [LARGE SCALE GENOMIC DNA]</scope>
    <source>
        <strain evidence="1">Daus_M_001</strain>
        <tissue evidence="1">Leg muscle</tissue>
    </source>
</reference>
<dbReference type="PROSITE" id="PS50143">
    <property type="entry name" value="BIR_REPEAT_2"/>
    <property type="match status" value="1"/>
</dbReference>
<dbReference type="InterPro" id="IPR001370">
    <property type="entry name" value="BIR_rpt"/>
</dbReference>
<dbReference type="EMBL" id="JARBHB010000004">
    <property type="protein sequence ID" value="KAJ8886370.1"/>
    <property type="molecule type" value="Genomic_DNA"/>
</dbReference>
<proteinExistence type="predicted"/>
<protein>
    <submittedName>
        <fullName evidence="1">Uncharacterized protein</fullName>
    </submittedName>
</protein>
<sequence>MSSKNKLSCKEDRLKSFEKWEVQYMDINRMAEAGFVYSQVDIFVQCVFGKLLIGTFEKHRHWSPLCPKLYTGKEDPEQKYIISLLPKQQPFYYPEHHRHLKSVMSTCALIEYPPAYPQFVSKTVRMASY</sequence>
<comment type="caution">
    <text evidence="1">The sequence shown here is derived from an EMBL/GenBank/DDBJ whole genome shotgun (WGS) entry which is preliminary data.</text>
</comment>